<dbReference type="EMBL" id="OVEO01000014">
    <property type="protein sequence ID" value="SPR00409.1"/>
    <property type="molecule type" value="Genomic_DNA"/>
</dbReference>
<evidence type="ECO:0000256" key="6">
    <source>
        <dbReference type="ARBA" id="ARBA00022679"/>
    </source>
</evidence>
<evidence type="ECO:0000256" key="7">
    <source>
        <dbReference type="ARBA" id="ARBA00023141"/>
    </source>
</evidence>
<evidence type="ECO:0000256" key="5">
    <source>
        <dbReference type="ARBA" id="ARBA00022605"/>
    </source>
</evidence>
<proteinExistence type="inferred from homology"/>
<dbReference type="PANTHER" id="PTHR21225">
    <property type="entry name" value="PHOSPHO-2-DEHYDRO-3-DEOXYHEPTONATE ALDOLASE DAHP SYNTHETASE"/>
    <property type="match status" value="1"/>
</dbReference>
<organism evidence="14 16">
    <name type="scientific">Plasmodiophora brassicae</name>
    <name type="common">Clubroot disease agent</name>
    <dbReference type="NCBI Taxonomy" id="37360"/>
    <lineage>
        <taxon>Eukaryota</taxon>
        <taxon>Sar</taxon>
        <taxon>Rhizaria</taxon>
        <taxon>Endomyxa</taxon>
        <taxon>Phytomyxea</taxon>
        <taxon>Plasmodiophorida</taxon>
        <taxon>Plasmodiophoridae</taxon>
        <taxon>Plasmodiophora</taxon>
    </lineage>
</organism>
<dbReference type="EC" id="2.5.1.54" evidence="4"/>
<comment type="function">
    <text evidence="1">Stereospecific condensation of phosphoenolpyruvate (PEP) and D-erythrose-4-phosphate (E4P) giving rise to 3-deoxy-D-arabino-heptulosonate-7-phosphate (DAHP).</text>
</comment>
<dbReference type="Gene3D" id="3.20.20.70">
    <property type="entry name" value="Aldolase class I"/>
    <property type="match status" value="1"/>
</dbReference>
<evidence type="ECO:0000259" key="13">
    <source>
        <dbReference type="Pfam" id="PF00793"/>
    </source>
</evidence>
<dbReference type="NCBIfam" id="TIGR00034">
    <property type="entry name" value="aroFGH"/>
    <property type="match status" value="1"/>
</dbReference>
<sequence>MSVGSAATPGGRRSSMKRDGIAEGDAALPPTDDLSIESYSPLISPALLREEIPMTRRSAAAVTRGRELAADILSRRDDRLLVVVGPCSLHDPKAALEYGALLAPVAARLAPDLHIVMRAYFEKPRTTVGWKGLINDPDLNGSFNINKGLRTARRLLCDVTELGVPVGCELLDTISPQFIADLVSWGAIGARTTECQLHRELASGVSFPIGFKNGTNGDVQIAIDAMWASSHPHVFLGVNAHGLATICRTRGNDCVHMILRGGAHATNYDEQSVGDCLERIARSGVGNPAVMVDCSHGNSRKVHTNQPVVCAEVARQVANGNSGLVGVMIESNLKGGNQKLSKEGGLAALEYGQSITDACVSWADTVPMLEQLAQAVRDRRKHLPV</sequence>
<evidence type="ECO:0000256" key="8">
    <source>
        <dbReference type="ARBA" id="ARBA00031111"/>
    </source>
</evidence>
<evidence type="ECO:0000256" key="1">
    <source>
        <dbReference type="ARBA" id="ARBA00003726"/>
    </source>
</evidence>
<evidence type="ECO:0000256" key="9">
    <source>
        <dbReference type="ARBA" id="ARBA00031349"/>
    </source>
</evidence>
<comment type="catalytic activity">
    <reaction evidence="11">
        <text>D-erythrose 4-phosphate + phosphoenolpyruvate + H2O = 7-phospho-2-dehydro-3-deoxy-D-arabino-heptonate + phosphate</text>
        <dbReference type="Rhea" id="RHEA:14717"/>
        <dbReference type="ChEBI" id="CHEBI:15377"/>
        <dbReference type="ChEBI" id="CHEBI:16897"/>
        <dbReference type="ChEBI" id="CHEBI:43474"/>
        <dbReference type="ChEBI" id="CHEBI:58394"/>
        <dbReference type="ChEBI" id="CHEBI:58702"/>
        <dbReference type="EC" id="2.5.1.54"/>
    </reaction>
</comment>
<evidence type="ECO:0000256" key="12">
    <source>
        <dbReference type="SAM" id="MobiDB-lite"/>
    </source>
</evidence>
<dbReference type="STRING" id="37360.A0A0G4IK71"/>
<accession>A0A0G4IK71</accession>
<dbReference type="PIRSF" id="PIRSF001361">
    <property type="entry name" value="DAHP_synthase"/>
    <property type="match status" value="1"/>
</dbReference>
<feature type="domain" description="DAHP synthetase I/KDSA" evidence="13">
    <location>
        <begin position="71"/>
        <end position="367"/>
    </location>
</feature>
<reference evidence="15 17" key="2">
    <citation type="submission" date="2018-03" db="EMBL/GenBank/DDBJ databases">
        <authorList>
            <person name="Fogelqvist J."/>
        </authorList>
    </citation>
    <scope>NUCLEOTIDE SEQUENCE [LARGE SCALE GENOMIC DNA]</scope>
</reference>
<reference evidence="14 16" key="1">
    <citation type="submission" date="2015-02" db="EMBL/GenBank/DDBJ databases">
        <authorList>
            <person name="Chooi Y.-H."/>
        </authorList>
    </citation>
    <scope>NUCLEOTIDE SEQUENCE [LARGE SCALE GENOMIC DNA]</scope>
    <source>
        <strain evidence="14">E3</strain>
    </source>
</reference>
<feature type="region of interest" description="Disordered" evidence="12">
    <location>
        <begin position="1"/>
        <end position="33"/>
    </location>
</feature>
<keyword evidence="5" id="KW-0028">Amino-acid biosynthesis</keyword>
<protein>
    <recommendedName>
        <fullName evidence="4">3-deoxy-7-phosphoheptulonate synthase</fullName>
        <ecNumber evidence="4">2.5.1.54</ecNumber>
    </recommendedName>
    <alternativeName>
        <fullName evidence="10">3-deoxy-D-arabino-heptulosonate 7-phosphate synthase</fullName>
    </alternativeName>
    <alternativeName>
        <fullName evidence="9">DAHP synthase</fullName>
    </alternativeName>
    <alternativeName>
        <fullName evidence="8">Phospho-2-keto-3-deoxyheptonate aldolase</fullName>
    </alternativeName>
</protein>
<dbReference type="GO" id="GO:0005737">
    <property type="term" value="C:cytoplasm"/>
    <property type="evidence" value="ECO:0007669"/>
    <property type="project" value="TreeGrafter"/>
</dbReference>
<dbReference type="PANTHER" id="PTHR21225:SF12">
    <property type="entry name" value="PHOSPHO-2-DEHYDRO-3-DEOXYHEPTONATE ALDOLASE, TYROSINE-INHIBITED"/>
    <property type="match status" value="1"/>
</dbReference>
<evidence type="ECO:0000256" key="11">
    <source>
        <dbReference type="ARBA" id="ARBA00047508"/>
    </source>
</evidence>
<dbReference type="Pfam" id="PF00793">
    <property type="entry name" value="DAHP_synth_1"/>
    <property type="match status" value="1"/>
</dbReference>
<dbReference type="Proteomes" id="UP000290189">
    <property type="component" value="Unassembled WGS sequence"/>
</dbReference>
<dbReference type="GO" id="GO:0009073">
    <property type="term" value="P:aromatic amino acid family biosynthetic process"/>
    <property type="evidence" value="ECO:0007669"/>
    <property type="project" value="UniProtKB-KW"/>
</dbReference>
<evidence type="ECO:0000313" key="17">
    <source>
        <dbReference type="Proteomes" id="UP000290189"/>
    </source>
</evidence>
<dbReference type="GO" id="GO:0003849">
    <property type="term" value="F:3-deoxy-7-phosphoheptulonate synthase activity"/>
    <property type="evidence" value="ECO:0007669"/>
    <property type="project" value="UniProtKB-EC"/>
</dbReference>
<dbReference type="InterPro" id="IPR006219">
    <property type="entry name" value="DAHP_synth_1"/>
</dbReference>
<dbReference type="FunFam" id="3.20.20.70:FF:000005">
    <property type="entry name" value="Phospho-2-dehydro-3-deoxyheptonate aldolase"/>
    <property type="match status" value="1"/>
</dbReference>
<evidence type="ECO:0000256" key="4">
    <source>
        <dbReference type="ARBA" id="ARBA00012694"/>
    </source>
</evidence>
<dbReference type="OMA" id="DINTGLR"/>
<evidence type="ECO:0000256" key="3">
    <source>
        <dbReference type="ARBA" id="ARBA00007985"/>
    </source>
</evidence>
<keyword evidence="15" id="KW-0496">Mitochondrion</keyword>
<dbReference type="NCBIfam" id="NF009395">
    <property type="entry name" value="PRK12755.1"/>
    <property type="match status" value="1"/>
</dbReference>
<evidence type="ECO:0000313" key="16">
    <source>
        <dbReference type="Proteomes" id="UP000039324"/>
    </source>
</evidence>
<geneLocation type="mitochondrion" evidence="15"/>
<dbReference type="InterPro" id="IPR006218">
    <property type="entry name" value="DAHP1/KDSA"/>
</dbReference>
<comment type="pathway">
    <text evidence="2">Metabolic intermediate biosynthesis; chorismate biosynthesis; chorismate from D-erythrose 4-phosphate and phosphoenolpyruvate: step 1/7.</text>
</comment>
<evidence type="ECO:0000313" key="15">
    <source>
        <dbReference type="EMBL" id="SPR00409.1"/>
    </source>
</evidence>
<dbReference type="EMBL" id="CDSF01000024">
    <property type="protein sequence ID" value="CEO95534.1"/>
    <property type="molecule type" value="Genomic_DNA"/>
</dbReference>
<dbReference type="GO" id="GO:0008652">
    <property type="term" value="P:amino acid biosynthetic process"/>
    <property type="evidence" value="ECO:0007669"/>
    <property type="project" value="UniProtKB-KW"/>
</dbReference>
<evidence type="ECO:0000256" key="2">
    <source>
        <dbReference type="ARBA" id="ARBA00004688"/>
    </source>
</evidence>
<gene>
    <name evidence="14" type="ORF">PBRA_004260</name>
    <name evidence="15" type="ORF">PLBR_LOCUS7624</name>
</gene>
<comment type="similarity">
    <text evidence="3">Belongs to the class-I DAHP synthase family.</text>
</comment>
<dbReference type="OrthoDB" id="4699125at2759"/>
<keyword evidence="16" id="KW-1185">Reference proteome</keyword>
<dbReference type="AlphaFoldDB" id="A0A0G4IK71"/>
<name>A0A0G4IK71_PLABS</name>
<dbReference type="InterPro" id="IPR013785">
    <property type="entry name" value="Aldolase_TIM"/>
</dbReference>
<dbReference type="Proteomes" id="UP000039324">
    <property type="component" value="Unassembled WGS sequence"/>
</dbReference>
<dbReference type="SUPFAM" id="SSF51569">
    <property type="entry name" value="Aldolase"/>
    <property type="match status" value="1"/>
</dbReference>
<keyword evidence="6" id="KW-0808">Transferase</keyword>
<evidence type="ECO:0000313" key="14">
    <source>
        <dbReference type="EMBL" id="CEO95534.1"/>
    </source>
</evidence>
<evidence type="ECO:0000256" key="10">
    <source>
        <dbReference type="ARBA" id="ARBA00032193"/>
    </source>
</evidence>
<keyword evidence="7" id="KW-0057">Aromatic amino acid biosynthesis</keyword>